<protein>
    <submittedName>
        <fullName evidence="1">Uncharacterized protein</fullName>
    </submittedName>
</protein>
<dbReference type="EMBL" id="CP002998">
    <property type="protein sequence ID" value="AEM19625.1"/>
    <property type="molecule type" value="Genomic_DNA"/>
</dbReference>
<dbReference type="AlphaFoldDB" id="A0A0H3G6B6"/>
<gene>
    <name evidence="1" type="ordered locus">BS1330_II0137</name>
</gene>
<evidence type="ECO:0000313" key="1">
    <source>
        <dbReference type="EMBL" id="AEM19625.1"/>
    </source>
</evidence>
<organism evidence="1 2">
    <name type="scientific">Brucella suis biovar 1 (strain 1330)</name>
    <dbReference type="NCBI Taxonomy" id="204722"/>
    <lineage>
        <taxon>Bacteria</taxon>
        <taxon>Pseudomonadati</taxon>
        <taxon>Pseudomonadota</taxon>
        <taxon>Alphaproteobacteria</taxon>
        <taxon>Hyphomicrobiales</taxon>
        <taxon>Brucellaceae</taxon>
        <taxon>Brucella/Ochrobactrum group</taxon>
        <taxon>Brucella</taxon>
    </lineage>
</organism>
<proteinExistence type="predicted"/>
<dbReference type="Proteomes" id="UP000007104">
    <property type="component" value="Chromosome II"/>
</dbReference>
<keyword evidence="2" id="KW-1185">Reference proteome</keyword>
<dbReference type="HOGENOM" id="CLU_3286013_0_0_5"/>
<name>A0A0H3G6B6_BRUSU</name>
<sequence length="40" mass="4500">MAARTKSLRKRLSTISVEKKRYLSSCVRLDVNSARFTGGI</sequence>
<reference evidence="1 2" key="1">
    <citation type="journal article" date="2011" name="J. Bacteriol.">
        <title>Revised genome sequence of Brucella suis 1330.</title>
        <authorList>
            <person name="Tae H."/>
            <person name="Shallom S."/>
            <person name="Settlage R."/>
            <person name="Preston D."/>
            <person name="Adams L.G."/>
            <person name="Garner H.R."/>
        </authorList>
    </citation>
    <scope>NUCLEOTIDE SEQUENCE [LARGE SCALE GENOMIC DNA]</scope>
    <source>
        <strain evidence="1 2">1330</strain>
    </source>
</reference>
<dbReference type="KEGG" id="bsi:BS1330_II0137"/>
<evidence type="ECO:0000313" key="2">
    <source>
        <dbReference type="Proteomes" id="UP000007104"/>
    </source>
</evidence>
<dbReference type="KEGG" id="bms:BRA0138"/>
<accession>A0A0H3G6B6</accession>